<dbReference type="EMBL" id="JBANRG010000010">
    <property type="protein sequence ID" value="KAK7462928.1"/>
    <property type="molecule type" value="Genomic_DNA"/>
</dbReference>
<evidence type="ECO:0000313" key="2">
    <source>
        <dbReference type="Proteomes" id="UP001498398"/>
    </source>
</evidence>
<keyword evidence="2" id="KW-1185">Reference proteome</keyword>
<evidence type="ECO:0000313" key="1">
    <source>
        <dbReference type="EMBL" id="KAK7462928.1"/>
    </source>
</evidence>
<comment type="caution">
    <text evidence="1">The sequence shown here is derived from an EMBL/GenBank/DDBJ whole genome shotgun (WGS) entry which is preliminary data.</text>
</comment>
<organism evidence="1 2">
    <name type="scientific">Marasmiellus scandens</name>
    <dbReference type="NCBI Taxonomy" id="2682957"/>
    <lineage>
        <taxon>Eukaryota</taxon>
        <taxon>Fungi</taxon>
        <taxon>Dikarya</taxon>
        <taxon>Basidiomycota</taxon>
        <taxon>Agaricomycotina</taxon>
        <taxon>Agaricomycetes</taxon>
        <taxon>Agaricomycetidae</taxon>
        <taxon>Agaricales</taxon>
        <taxon>Marasmiineae</taxon>
        <taxon>Omphalotaceae</taxon>
        <taxon>Marasmiellus</taxon>
    </lineage>
</organism>
<protein>
    <submittedName>
        <fullName evidence="1">Uncharacterized protein</fullName>
    </submittedName>
</protein>
<sequence length="610" mass="68425">MYQYYLDAEVCYAFLSDTRNDEDPRDVKSTFRSSRWFTRGWTLQELVAPLRVVFLDRDWSEIGTKWSLRDVLSAITSIPTQVLVDGRTEHISIACKMSWAAWRQTTRQEDKAYCLMGIFGVSMAPIYGEGLAKAFMRLQQEIIKYSDDRSIFAWIASPEDNELRGFFARSPFEFRASGNVISQSEDIGDKSSFSFANNGLHIHLPLRPDPHNLQSDPYNKNGLFLASLHCKTDKTGEQISVYLKKTRVGGQSLIRYRPADLLLSRSVPPKAMQEALVKETPMPAKSQKQSDSSRFELPVKLLLSARDSFSFIPPQTKPVVSTLLASTQGTSFDRDQDTEYITVYGDCMHELKYQDLHSGQRFTLFTGLKDGVLSSNLGVDDDANPTNGLVSHTSGRDRISVPLKRGGLVSLAIQATGTFSGKMLEIGFIPRGHYSSVMKELPPPDLGFTVQKGANVKQNVDVLRSLTLTLEETFPPDFYYRESGEQFFFSVNRDCSHRILLFKASHSSSSDLYQLAVVLGVRESAAWADILLVDAQTPETVEDIWISYFESGSRVQNKQQAHGSTSAALRFSAGQSTSIYDLTVIIAPRRTLQLGSHSARIQWVYRNTPG</sequence>
<gene>
    <name evidence="1" type="ORF">VKT23_007508</name>
</gene>
<reference evidence="1 2" key="1">
    <citation type="submission" date="2024-01" db="EMBL/GenBank/DDBJ databases">
        <title>A draft genome for the cacao thread blight pathogen Marasmiellus scandens.</title>
        <authorList>
            <person name="Baruah I.K."/>
            <person name="Leung J."/>
            <person name="Bukari Y."/>
            <person name="Amoako-Attah I."/>
            <person name="Meinhardt L.W."/>
            <person name="Bailey B.A."/>
            <person name="Cohen S.P."/>
        </authorList>
    </citation>
    <scope>NUCLEOTIDE SEQUENCE [LARGE SCALE GENOMIC DNA]</scope>
    <source>
        <strain evidence="1 2">GH-19</strain>
    </source>
</reference>
<proteinExistence type="predicted"/>
<accession>A0ABR1JK34</accession>
<dbReference type="PANTHER" id="PTHR10622">
    <property type="entry name" value="HET DOMAIN-CONTAINING PROTEIN"/>
    <property type="match status" value="1"/>
</dbReference>
<name>A0ABR1JK34_9AGAR</name>
<dbReference type="PANTHER" id="PTHR10622:SF12">
    <property type="entry name" value="HET DOMAIN-CONTAINING PROTEIN"/>
    <property type="match status" value="1"/>
</dbReference>
<dbReference type="Proteomes" id="UP001498398">
    <property type="component" value="Unassembled WGS sequence"/>
</dbReference>